<dbReference type="InterPro" id="IPR025847">
    <property type="entry name" value="MEDS_domain"/>
</dbReference>
<dbReference type="STRING" id="46177.SAMN05660976_04585"/>
<protein>
    <submittedName>
        <fullName evidence="2">MEDS: MEthanogen/methylotroph, DcmR Sensory domain</fullName>
    </submittedName>
</protein>
<dbReference type="EMBL" id="FOBF01000011">
    <property type="protein sequence ID" value="SEM24717.1"/>
    <property type="molecule type" value="Genomic_DNA"/>
</dbReference>
<reference evidence="2 3" key="1">
    <citation type="submission" date="2016-10" db="EMBL/GenBank/DDBJ databases">
        <authorList>
            <person name="de Groot N.N."/>
        </authorList>
    </citation>
    <scope>NUCLEOTIDE SEQUENCE [LARGE SCALE GENOMIC DNA]</scope>
    <source>
        <strain evidence="2 3">DSM 43357</strain>
    </source>
</reference>
<evidence type="ECO:0000259" key="1">
    <source>
        <dbReference type="PROSITE" id="PS50801"/>
    </source>
</evidence>
<sequence>MADPTTVDNLLPGDHVCWTFDDHERHLRALSRFLRQGLERGDQVLYLTDTFLPEAFLAAVQAYGVDVTEPRRTGQLQVMNAEDSYLASGPFEPEQALKGWANAIEQARGQGYPGLRVAADMGWTTRPAPGTDRLARYEARVNTVLADGYALALCCYDRRLFTHAELDLVSAAHPGTARAGAGTLAGWAPLLRVRRTPTGLALRGTADHTNRDALAAVVEPLAAEAVSTGGPLVLDVSELVSADLGAARLVAGALAAAGGRLLLQGTRPPLAELLSRTGPDDPGSPSPPA</sequence>
<evidence type="ECO:0000313" key="2">
    <source>
        <dbReference type="EMBL" id="SEM24717.1"/>
    </source>
</evidence>
<dbReference type="RefSeq" id="WP_091102636.1">
    <property type="nucleotide sequence ID" value="NZ_FOBF01000011.1"/>
</dbReference>
<dbReference type="InterPro" id="IPR036513">
    <property type="entry name" value="STAS_dom_sf"/>
</dbReference>
<dbReference type="Pfam" id="PF13466">
    <property type="entry name" value="STAS_2"/>
    <property type="match status" value="1"/>
</dbReference>
<dbReference type="Gene3D" id="3.30.750.24">
    <property type="entry name" value="STAS domain"/>
    <property type="match status" value="1"/>
</dbReference>
<dbReference type="Proteomes" id="UP000198953">
    <property type="component" value="Unassembled WGS sequence"/>
</dbReference>
<accession>A0A1H7WV03</accession>
<dbReference type="AlphaFoldDB" id="A0A1H7WV03"/>
<dbReference type="InterPro" id="IPR002645">
    <property type="entry name" value="STAS_dom"/>
</dbReference>
<keyword evidence="3" id="KW-1185">Reference proteome</keyword>
<gene>
    <name evidence="2" type="ORF">SAMN05660976_04585</name>
</gene>
<name>A0A1H7WV03_9ACTN</name>
<dbReference type="PROSITE" id="PS50801">
    <property type="entry name" value="STAS"/>
    <property type="match status" value="1"/>
</dbReference>
<dbReference type="Pfam" id="PF14417">
    <property type="entry name" value="MEDS"/>
    <property type="match status" value="1"/>
</dbReference>
<proteinExistence type="predicted"/>
<dbReference type="OrthoDB" id="116243at2"/>
<organism evidence="2 3">
    <name type="scientific">Nonomuraea pusilla</name>
    <dbReference type="NCBI Taxonomy" id="46177"/>
    <lineage>
        <taxon>Bacteria</taxon>
        <taxon>Bacillati</taxon>
        <taxon>Actinomycetota</taxon>
        <taxon>Actinomycetes</taxon>
        <taxon>Streptosporangiales</taxon>
        <taxon>Streptosporangiaceae</taxon>
        <taxon>Nonomuraea</taxon>
    </lineage>
</organism>
<dbReference type="InterPro" id="IPR058548">
    <property type="entry name" value="MlaB-like_STAS"/>
</dbReference>
<evidence type="ECO:0000313" key="3">
    <source>
        <dbReference type="Proteomes" id="UP000198953"/>
    </source>
</evidence>
<feature type="domain" description="STAS" evidence="1">
    <location>
        <begin position="200"/>
        <end position="289"/>
    </location>
</feature>